<dbReference type="EMBL" id="FNVU01000033">
    <property type="protein sequence ID" value="SEG95411.1"/>
    <property type="molecule type" value="Genomic_DNA"/>
</dbReference>
<gene>
    <name evidence="1" type="ORF">SAMN05216223_13350</name>
</gene>
<reference evidence="1 2" key="1">
    <citation type="submission" date="2016-10" db="EMBL/GenBank/DDBJ databases">
        <authorList>
            <person name="de Groot N.N."/>
        </authorList>
    </citation>
    <scope>NUCLEOTIDE SEQUENCE [LARGE SCALE GENOMIC DNA]</scope>
    <source>
        <strain evidence="1 2">CGMCC 4.2023</strain>
    </source>
</reference>
<evidence type="ECO:0000313" key="2">
    <source>
        <dbReference type="Proteomes" id="UP000236754"/>
    </source>
</evidence>
<name>A0A1H6EDR9_9ACTN</name>
<protein>
    <submittedName>
        <fullName evidence="1">Uncharacterized protein</fullName>
    </submittedName>
</protein>
<evidence type="ECO:0000313" key="1">
    <source>
        <dbReference type="EMBL" id="SEG95411.1"/>
    </source>
</evidence>
<sequence>MGRSIMGRADPTPAVMTKRLEDCTQALFDRYT</sequence>
<accession>A0A1H6EDR9</accession>
<dbReference type="AlphaFoldDB" id="A0A1H6EDR9"/>
<keyword evidence="2" id="KW-1185">Reference proteome</keyword>
<organism evidence="1 2">
    <name type="scientific">Actinacidiphila yanglinensis</name>
    <dbReference type="NCBI Taxonomy" id="310779"/>
    <lineage>
        <taxon>Bacteria</taxon>
        <taxon>Bacillati</taxon>
        <taxon>Actinomycetota</taxon>
        <taxon>Actinomycetes</taxon>
        <taxon>Kitasatosporales</taxon>
        <taxon>Streptomycetaceae</taxon>
        <taxon>Actinacidiphila</taxon>
    </lineage>
</organism>
<dbReference type="Proteomes" id="UP000236754">
    <property type="component" value="Unassembled WGS sequence"/>
</dbReference>
<proteinExistence type="predicted"/>